<organism evidence="2 3">
    <name type="scientific">Thalassotalea algicola</name>
    <dbReference type="NCBI Taxonomy" id="2716224"/>
    <lineage>
        <taxon>Bacteria</taxon>
        <taxon>Pseudomonadati</taxon>
        <taxon>Pseudomonadota</taxon>
        <taxon>Gammaproteobacteria</taxon>
        <taxon>Alteromonadales</taxon>
        <taxon>Colwelliaceae</taxon>
        <taxon>Thalassotalea</taxon>
    </lineage>
</organism>
<accession>A0A7Y0LBD2</accession>
<evidence type="ECO:0000313" key="2">
    <source>
        <dbReference type="EMBL" id="NMP31032.1"/>
    </source>
</evidence>
<dbReference type="InterPro" id="IPR021550">
    <property type="entry name" value="DUF2897"/>
</dbReference>
<evidence type="ECO:0000256" key="1">
    <source>
        <dbReference type="SAM" id="Phobius"/>
    </source>
</evidence>
<dbReference type="EMBL" id="JABBXH010000002">
    <property type="protein sequence ID" value="NMP31032.1"/>
    <property type="molecule type" value="Genomic_DNA"/>
</dbReference>
<dbReference type="Pfam" id="PF11446">
    <property type="entry name" value="DUF2897"/>
    <property type="match status" value="1"/>
</dbReference>
<proteinExistence type="predicted"/>
<gene>
    <name evidence="2" type="ORF">HII17_05585</name>
</gene>
<keyword evidence="3" id="KW-1185">Reference proteome</keyword>
<protein>
    <submittedName>
        <fullName evidence="2">DUF2897 family protein</fullName>
    </submittedName>
</protein>
<keyword evidence="1" id="KW-0472">Membrane</keyword>
<name>A0A7Y0LBD2_9GAMM</name>
<dbReference type="AlphaFoldDB" id="A0A7Y0LBD2"/>
<dbReference type="Proteomes" id="UP000568664">
    <property type="component" value="Unassembled WGS sequence"/>
</dbReference>
<keyword evidence="1" id="KW-1133">Transmembrane helix</keyword>
<reference evidence="2 3" key="1">
    <citation type="submission" date="2020-04" db="EMBL/GenBank/DDBJ databases">
        <title>Thalassotalea sp. M1531, isolated from the surface of marine red alga.</title>
        <authorList>
            <person name="Pang L."/>
            <person name="Lu D.-C."/>
        </authorList>
    </citation>
    <scope>NUCLEOTIDE SEQUENCE [LARGE SCALE GENOMIC DNA]</scope>
    <source>
        <strain evidence="2 3">M1531</strain>
    </source>
</reference>
<evidence type="ECO:0000313" key="3">
    <source>
        <dbReference type="Proteomes" id="UP000568664"/>
    </source>
</evidence>
<dbReference type="RefSeq" id="WP_169074379.1">
    <property type="nucleotide sequence ID" value="NZ_JABBXH010000002.1"/>
</dbReference>
<keyword evidence="1" id="KW-0812">Transmembrane</keyword>
<feature type="transmembrane region" description="Helical" evidence="1">
    <location>
        <begin position="6"/>
        <end position="23"/>
    </location>
</feature>
<sequence length="55" mass="6121">MNISLILIIALALGIIVSGILLLKQSAKKFNLTDEQKEKIKARQAQLDKEENEDA</sequence>
<comment type="caution">
    <text evidence="2">The sequence shown here is derived from an EMBL/GenBank/DDBJ whole genome shotgun (WGS) entry which is preliminary data.</text>
</comment>